<keyword evidence="11 13" id="KW-1133">Transmembrane helix</keyword>
<dbReference type="InterPro" id="IPR011009">
    <property type="entry name" value="Kinase-like_dom_sf"/>
</dbReference>
<evidence type="ECO:0000313" key="15">
    <source>
        <dbReference type="EMBL" id="MUV13060.1"/>
    </source>
</evidence>
<evidence type="ECO:0000256" key="10">
    <source>
        <dbReference type="ARBA" id="ARBA00022840"/>
    </source>
</evidence>
<dbReference type="InterPro" id="IPR050154">
    <property type="entry name" value="UbiB_kinase"/>
</dbReference>
<accession>A0A7C9LGB4</accession>
<dbReference type="InterPro" id="IPR004147">
    <property type="entry name" value="ABC1_dom"/>
</dbReference>
<evidence type="ECO:0000256" key="3">
    <source>
        <dbReference type="ARBA" id="ARBA00022475"/>
    </source>
</evidence>
<dbReference type="NCBIfam" id="TIGR01982">
    <property type="entry name" value="UbiB"/>
    <property type="match status" value="1"/>
</dbReference>
<dbReference type="InterPro" id="IPR010232">
    <property type="entry name" value="UbiB"/>
</dbReference>
<dbReference type="PANTHER" id="PTHR10566">
    <property type="entry name" value="CHAPERONE-ACTIVITY OF BC1 COMPLEX CABC1 -RELATED"/>
    <property type="match status" value="1"/>
</dbReference>
<reference evidence="15 16" key="1">
    <citation type="submission" date="2019-12" db="EMBL/GenBank/DDBJ databases">
        <authorList>
            <person name="Xu J."/>
        </authorList>
    </citation>
    <scope>NUCLEOTIDE SEQUENCE [LARGE SCALE GENOMIC DNA]</scope>
    <source>
        <strain evidence="15 16">HX-5-24</strain>
    </source>
</reference>
<evidence type="ECO:0000256" key="7">
    <source>
        <dbReference type="ARBA" id="ARBA00022692"/>
    </source>
</evidence>
<protein>
    <submittedName>
        <fullName evidence="15">Ubiquinone biosynthesis regulatory protein kinase UbiB</fullName>
    </submittedName>
</protein>
<evidence type="ECO:0000256" key="12">
    <source>
        <dbReference type="ARBA" id="ARBA00023136"/>
    </source>
</evidence>
<dbReference type="GO" id="GO:0016301">
    <property type="term" value="F:kinase activity"/>
    <property type="evidence" value="ECO:0007669"/>
    <property type="project" value="UniProtKB-KW"/>
</dbReference>
<dbReference type="NCBIfam" id="NF003404">
    <property type="entry name" value="PRK04750.1"/>
    <property type="match status" value="1"/>
</dbReference>
<dbReference type="AlphaFoldDB" id="A0A7C9LGB4"/>
<evidence type="ECO:0000313" key="16">
    <source>
        <dbReference type="Proteomes" id="UP000479692"/>
    </source>
</evidence>
<dbReference type="GO" id="GO:0005524">
    <property type="term" value="F:ATP binding"/>
    <property type="evidence" value="ECO:0007669"/>
    <property type="project" value="UniProtKB-KW"/>
</dbReference>
<dbReference type="InterPro" id="IPR045308">
    <property type="entry name" value="UbiB_bact"/>
</dbReference>
<comment type="caution">
    <text evidence="15">The sequence shown here is derived from an EMBL/GenBank/DDBJ whole genome shotgun (WGS) entry which is preliminary data.</text>
</comment>
<evidence type="ECO:0000256" key="1">
    <source>
        <dbReference type="ARBA" id="ARBA00005020"/>
    </source>
</evidence>
<comment type="similarity">
    <text evidence="2">Belongs to the protein kinase superfamily. ADCK protein kinase family.</text>
</comment>
<keyword evidence="10" id="KW-0067">ATP-binding</keyword>
<dbReference type="RefSeq" id="WP_156640001.1">
    <property type="nucleotide sequence ID" value="NZ_WOXT01000001.1"/>
</dbReference>
<organism evidence="15 16">
    <name type="scientific">Noviluteimonas gilva</name>
    <dbReference type="NCBI Taxonomy" id="2682097"/>
    <lineage>
        <taxon>Bacteria</taxon>
        <taxon>Pseudomonadati</taxon>
        <taxon>Pseudomonadota</taxon>
        <taxon>Gammaproteobacteria</taxon>
        <taxon>Lysobacterales</taxon>
        <taxon>Lysobacteraceae</taxon>
        <taxon>Noviluteimonas</taxon>
    </lineage>
</organism>
<feature type="transmembrane region" description="Helical" evidence="13">
    <location>
        <begin position="535"/>
        <end position="552"/>
    </location>
</feature>
<keyword evidence="9" id="KW-0418">Kinase</keyword>
<keyword evidence="7 13" id="KW-0812">Transmembrane</keyword>
<dbReference type="CDD" id="cd13972">
    <property type="entry name" value="UbiB"/>
    <property type="match status" value="1"/>
</dbReference>
<feature type="transmembrane region" description="Helical" evidence="13">
    <location>
        <begin position="505"/>
        <end position="523"/>
    </location>
</feature>
<evidence type="ECO:0000259" key="14">
    <source>
        <dbReference type="Pfam" id="PF03109"/>
    </source>
</evidence>
<evidence type="ECO:0000256" key="8">
    <source>
        <dbReference type="ARBA" id="ARBA00022741"/>
    </source>
</evidence>
<gene>
    <name evidence="15" type="primary">ubiB</name>
    <name evidence="15" type="ORF">GN331_02460</name>
</gene>
<name>A0A7C9LGB4_9GAMM</name>
<proteinExistence type="inferred from homology"/>
<evidence type="ECO:0000256" key="13">
    <source>
        <dbReference type="SAM" id="Phobius"/>
    </source>
</evidence>
<keyword evidence="5" id="KW-0808">Transferase</keyword>
<keyword evidence="12 13" id="KW-0472">Membrane</keyword>
<keyword evidence="8" id="KW-0547">Nucleotide-binding</keyword>
<keyword evidence="4" id="KW-0997">Cell inner membrane</keyword>
<dbReference type="Pfam" id="PF03109">
    <property type="entry name" value="ABC1"/>
    <property type="match status" value="1"/>
</dbReference>
<evidence type="ECO:0000256" key="6">
    <source>
        <dbReference type="ARBA" id="ARBA00022688"/>
    </source>
</evidence>
<keyword evidence="6" id="KW-0831">Ubiquinone biosynthesis</keyword>
<sequence length="556" mass="62558">MTPVLRAARIGRVLLRYRLDDLLDDTPAERWLRLMRPFVPRASREIACQSRGVRLRLALQELGPIFVKFGQILSTRRDLVPPDVAEELTLLQDRVAPFDGNTARVLIEQSLGRSIDVAFASFDTTPLASASIAQVHAATLHAVGDAPPREVVVKVLRPDIEKQIRGDISLLKSIAALVDRTHPSADKIRPREIVAEIENTLAAELDLQREAANASVLRRNWLDSNDLYVPEPIWSHTAERALTMERVRGIPSDDIAALDAAGIDRKALAAKGVRVFYQQVFRDNFFHADAHAGNIWVDAGRKTDPRYIALDFGIMGQLSSEDQYYLAENFMAIFNRDYRRIAELHVQAGWMPSHIRIDELEAATRAVCEPYFTRPLSEISLAEVLLKLFRTAQRYELTLQPQLILLQKTLLNIEGVGRQLDPDIDIWAVARPVLERILVERYSPQQLMAEFRKRLPEMVTRAPEMPRLLHSWLTQQVEGQHSLQMRSQDIRDLTQMIRGAQRRTISAILGTGLLVVAAVLYGMEAGGPRIVGLPAAVWIAALGGAWALLAAWPRRK</sequence>
<keyword evidence="15" id="KW-0830">Ubiquinone</keyword>
<evidence type="ECO:0000256" key="11">
    <source>
        <dbReference type="ARBA" id="ARBA00022989"/>
    </source>
</evidence>
<keyword evidence="16" id="KW-1185">Reference proteome</keyword>
<comment type="pathway">
    <text evidence="1">Cofactor biosynthesis; ubiquinone biosynthesis [regulation].</text>
</comment>
<dbReference type="PANTHER" id="PTHR10566:SF113">
    <property type="entry name" value="PROTEIN ACTIVITY OF BC1 COMPLEX KINASE 7, CHLOROPLASTIC"/>
    <property type="match status" value="1"/>
</dbReference>
<keyword evidence="3" id="KW-1003">Cell membrane</keyword>
<dbReference type="Proteomes" id="UP000479692">
    <property type="component" value="Unassembled WGS sequence"/>
</dbReference>
<dbReference type="SUPFAM" id="SSF56112">
    <property type="entry name" value="Protein kinase-like (PK-like)"/>
    <property type="match status" value="1"/>
</dbReference>
<evidence type="ECO:0000256" key="5">
    <source>
        <dbReference type="ARBA" id="ARBA00022679"/>
    </source>
</evidence>
<evidence type="ECO:0000256" key="2">
    <source>
        <dbReference type="ARBA" id="ARBA00009670"/>
    </source>
</evidence>
<dbReference type="GO" id="GO:0006744">
    <property type="term" value="P:ubiquinone biosynthetic process"/>
    <property type="evidence" value="ECO:0007669"/>
    <property type="project" value="UniProtKB-UniPathway"/>
</dbReference>
<dbReference type="EMBL" id="WOXT01000001">
    <property type="protein sequence ID" value="MUV13060.1"/>
    <property type="molecule type" value="Genomic_DNA"/>
</dbReference>
<feature type="domain" description="ABC1 atypical kinase-like" evidence="14">
    <location>
        <begin position="91"/>
        <end position="345"/>
    </location>
</feature>
<evidence type="ECO:0000256" key="4">
    <source>
        <dbReference type="ARBA" id="ARBA00022519"/>
    </source>
</evidence>
<dbReference type="UniPathway" id="UPA00232"/>
<evidence type="ECO:0000256" key="9">
    <source>
        <dbReference type="ARBA" id="ARBA00022777"/>
    </source>
</evidence>